<dbReference type="Gene3D" id="3.40.50.1820">
    <property type="entry name" value="alpha/beta hydrolase"/>
    <property type="match status" value="1"/>
</dbReference>
<gene>
    <name evidence="1" type="ORF">METZ01_LOCUS369428</name>
</gene>
<accession>A0A382T337</accession>
<dbReference type="AlphaFoldDB" id="A0A382T337"/>
<protein>
    <recommendedName>
        <fullName evidence="2">Alpha/beta hydrolase</fullName>
    </recommendedName>
</protein>
<name>A0A382T337_9ZZZZ</name>
<dbReference type="EMBL" id="UINC01133568">
    <property type="protein sequence ID" value="SVD16574.1"/>
    <property type="molecule type" value="Genomic_DNA"/>
</dbReference>
<feature type="non-terminal residue" evidence="1">
    <location>
        <position position="1"/>
    </location>
</feature>
<dbReference type="InterPro" id="IPR029058">
    <property type="entry name" value="AB_hydrolase_fold"/>
</dbReference>
<sequence length="63" mass="6840">SQEVTIWHGTADTLVKPQHGELLSKLLPNNSYRKVEGVGHLVAGSLYSDMLMTAADTSNSLRT</sequence>
<proteinExistence type="predicted"/>
<dbReference type="SUPFAM" id="SSF53474">
    <property type="entry name" value="alpha/beta-Hydrolases"/>
    <property type="match status" value="1"/>
</dbReference>
<evidence type="ECO:0000313" key="1">
    <source>
        <dbReference type="EMBL" id="SVD16574.1"/>
    </source>
</evidence>
<reference evidence="1" key="1">
    <citation type="submission" date="2018-05" db="EMBL/GenBank/DDBJ databases">
        <authorList>
            <person name="Lanie J.A."/>
            <person name="Ng W.-L."/>
            <person name="Kazmierczak K.M."/>
            <person name="Andrzejewski T.M."/>
            <person name="Davidsen T.M."/>
            <person name="Wayne K.J."/>
            <person name="Tettelin H."/>
            <person name="Glass J.I."/>
            <person name="Rusch D."/>
            <person name="Podicherti R."/>
            <person name="Tsui H.-C.T."/>
            <person name="Winkler M.E."/>
        </authorList>
    </citation>
    <scope>NUCLEOTIDE SEQUENCE</scope>
</reference>
<evidence type="ECO:0008006" key="2">
    <source>
        <dbReference type="Google" id="ProtNLM"/>
    </source>
</evidence>
<organism evidence="1">
    <name type="scientific">marine metagenome</name>
    <dbReference type="NCBI Taxonomy" id="408172"/>
    <lineage>
        <taxon>unclassified sequences</taxon>
        <taxon>metagenomes</taxon>
        <taxon>ecological metagenomes</taxon>
    </lineage>
</organism>